<feature type="transmembrane region" description="Helical" evidence="1">
    <location>
        <begin position="44"/>
        <end position="68"/>
    </location>
</feature>
<evidence type="ECO:0000313" key="2">
    <source>
        <dbReference type="EMBL" id="AEI13652.1"/>
    </source>
</evidence>
<name>F8A7W9_CELGA</name>
<evidence type="ECO:0000313" key="3">
    <source>
        <dbReference type="Proteomes" id="UP000000485"/>
    </source>
</evidence>
<dbReference type="Proteomes" id="UP000000485">
    <property type="component" value="Chromosome"/>
</dbReference>
<dbReference type="HOGENOM" id="CLU_1977581_0_0_11"/>
<dbReference type="AlphaFoldDB" id="F8A7W9"/>
<dbReference type="KEGG" id="cga:Celgi_3161"/>
<accession>F8A7W9</accession>
<keyword evidence="1" id="KW-0812">Transmembrane</keyword>
<evidence type="ECO:0000256" key="1">
    <source>
        <dbReference type="SAM" id="Phobius"/>
    </source>
</evidence>
<dbReference type="STRING" id="593907.Celgi_3161"/>
<dbReference type="EMBL" id="CP002665">
    <property type="protein sequence ID" value="AEI13652.1"/>
    <property type="molecule type" value="Genomic_DNA"/>
</dbReference>
<organism evidence="2 3">
    <name type="scientific">Cellulomonas gilvus (strain ATCC 13127 / NRRL B-14078)</name>
    <name type="common">Cellvibrio gilvus</name>
    <dbReference type="NCBI Taxonomy" id="593907"/>
    <lineage>
        <taxon>Bacteria</taxon>
        <taxon>Bacillati</taxon>
        <taxon>Actinomycetota</taxon>
        <taxon>Actinomycetes</taxon>
        <taxon>Micrococcales</taxon>
        <taxon>Cellulomonadaceae</taxon>
        <taxon>Cellulomonas</taxon>
    </lineage>
</organism>
<keyword evidence="1" id="KW-0472">Membrane</keyword>
<dbReference type="RefSeq" id="WP_013885169.1">
    <property type="nucleotide sequence ID" value="NC_015671.1"/>
</dbReference>
<feature type="transmembrane region" description="Helical" evidence="1">
    <location>
        <begin position="80"/>
        <end position="98"/>
    </location>
</feature>
<keyword evidence="3" id="KW-1185">Reference proteome</keyword>
<keyword evidence="1" id="KW-1133">Transmembrane helix</keyword>
<protein>
    <submittedName>
        <fullName evidence="2">Uncharacterized protein</fullName>
    </submittedName>
</protein>
<proteinExistence type="predicted"/>
<reference evidence="3" key="1">
    <citation type="submission" date="2011-04" db="EMBL/GenBank/DDBJ databases">
        <title>Complete sequence of Cellvibrio gilvus ATCC 13127.</title>
        <authorList>
            <person name="Lucas S."/>
            <person name="Han J."/>
            <person name="Lapidus A."/>
            <person name="Cheng J.-F."/>
            <person name="Goodwin L."/>
            <person name="Pitluck S."/>
            <person name="Peters L."/>
            <person name="Munk A."/>
            <person name="Detter J.C."/>
            <person name="Han C."/>
            <person name="Tapia R."/>
            <person name="Land M."/>
            <person name="Hauser L."/>
            <person name="Kyrpides N."/>
            <person name="Ivanova N."/>
            <person name="Ovchinnikova G."/>
            <person name="Pagani I."/>
            <person name="Mead D."/>
            <person name="Brumm P."/>
            <person name="Woyke T."/>
        </authorList>
    </citation>
    <scope>NUCLEOTIDE SEQUENCE [LARGE SCALE GENOMIC DNA]</scope>
    <source>
        <strain evidence="3">ATCC 13127 / NRRL B-14078</strain>
    </source>
</reference>
<gene>
    <name evidence="2" type="ordered locus">Celgi_3161</name>
</gene>
<sequence>MLFIIAGMTGIFGMSISARCIYNASAHREYVRRFRQSMGGSTKAFVRSVVPGHLFTIAVSFAATIYPLLDSADSEATARLIAAVALAPMAVTALVWVVCRYTGHPVALVPPVFRGMSASELERWLA</sequence>